<sequence length="94" mass="10090">MSEDVEFEFEFDGRAVAFSDGQSVGAALVASGVRSWRTTRREGRPRGVFCGIGICFDCLVVVDDVPNQRACLVPAAADMVVRTQEGDGRGHLAV</sequence>
<dbReference type="RefSeq" id="WP_221441026.1">
    <property type="nucleotide sequence ID" value="NZ_JACHMM010000001.1"/>
</dbReference>
<dbReference type="Gene3D" id="3.10.20.440">
    <property type="entry name" value="2Fe-2S iron-sulphur cluster binding domain, sarcosine oxidase, alpha subunit, N-terminal domain"/>
    <property type="match status" value="1"/>
</dbReference>
<dbReference type="GO" id="GO:0051536">
    <property type="term" value="F:iron-sulfur cluster binding"/>
    <property type="evidence" value="ECO:0007669"/>
    <property type="project" value="InterPro"/>
</dbReference>
<gene>
    <name evidence="2" type="ORF">HD601_003181</name>
</gene>
<dbReference type="InterPro" id="IPR036010">
    <property type="entry name" value="2Fe-2S_ferredoxin-like_sf"/>
</dbReference>
<evidence type="ECO:0008006" key="4">
    <source>
        <dbReference type="Google" id="ProtNLM"/>
    </source>
</evidence>
<keyword evidence="1" id="KW-0560">Oxidoreductase</keyword>
<dbReference type="Pfam" id="PF13510">
    <property type="entry name" value="Fer2_4"/>
    <property type="match status" value="1"/>
</dbReference>
<accession>A0A7W9LLW5</accession>
<evidence type="ECO:0000256" key="1">
    <source>
        <dbReference type="ARBA" id="ARBA00023002"/>
    </source>
</evidence>
<protein>
    <recommendedName>
        <fullName evidence="4">(2Fe-2S)-binding protein</fullName>
    </recommendedName>
</protein>
<dbReference type="GO" id="GO:0016491">
    <property type="term" value="F:oxidoreductase activity"/>
    <property type="evidence" value="ECO:0007669"/>
    <property type="project" value="UniProtKB-KW"/>
</dbReference>
<name>A0A7W9LLW5_9ACTN</name>
<dbReference type="Proteomes" id="UP000542813">
    <property type="component" value="Unassembled WGS sequence"/>
</dbReference>
<dbReference type="InterPro" id="IPR042204">
    <property type="entry name" value="2Fe-2S-bd_N"/>
</dbReference>
<reference evidence="2 3" key="1">
    <citation type="submission" date="2020-08" db="EMBL/GenBank/DDBJ databases">
        <title>Sequencing the genomes of 1000 actinobacteria strains.</title>
        <authorList>
            <person name="Klenk H.-P."/>
        </authorList>
    </citation>
    <scope>NUCLEOTIDE SEQUENCE [LARGE SCALE GENOMIC DNA]</scope>
    <source>
        <strain evidence="2 3">DSM 102122</strain>
    </source>
</reference>
<dbReference type="AlphaFoldDB" id="A0A7W9LLW5"/>
<dbReference type="EMBL" id="JACHMM010000001">
    <property type="protein sequence ID" value="MBB5788606.1"/>
    <property type="molecule type" value="Genomic_DNA"/>
</dbReference>
<proteinExistence type="predicted"/>
<comment type="caution">
    <text evidence="2">The sequence shown here is derived from an EMBL/GenBank/DDBJ whole genome shotgun (WGS) entry which is preliminary data.</text>
</comment>
<organism evidence="2 3">
    <name type="scientific">Jiangella mangrovi</name>
    <dbReference type="NCBI Taxonomy" id="1524084"/>
    <lineage>
        <taxon>Bacteria</taxon>
        <taxon>Bacillati</taxon>
        <taxon>Actinomycetota</taxon>
        <taxon>Actinomycetes</taxon>
        <taxon>Jiangellales</taxon>
        <taxon>Jiangellaceae</taxon>
        <taxon>Jiangella</taxon>
    </lineage>
</organism>
<dbReference type="SUPFAM" id="SSF54292">
    <property type="entry name" value="2Fe-2S ferredoxin-like"/>
    <property type="match status" value="1"/>
</dbReference>
<keyword evidence="3" id="KW-1185">Reference proteome</keyword>
<evidence type="ECO:0000313" key="2">
    <source>
        <dbReference type="EMBL" id="MBB5788606.1"/>
    </source>
</evidence>
<evidence type="ECO:0000313" key="3">
    <source>
        <dbReference type="Proteomes" id="UP000542813"/>
    </source>
</evidence>